<evidence type="ECO:0000313" key="3">
    <source>
        <dbReference type="Proteomes" id="UP001066276"/>
    </source>
</evidence>
<reference evidence="2" key="1">
    <citation type="journal article" date="2022" name="bioRxiv">
        <title>Sequencing and chromosome-scale assembly of the giantPleurodeles waltlgenome.</title>
        <authorList>
            <person name="Brown T."/>
            <person name="Elewa A."/>
            <person name="Iarovenko S."/>
            <person name="Subramanian E."/>
            <person name="Araus A.J."/>
            <person name="Petzold A."/>
            <person name="Susuki M."/>
            <person name="Suzuki K.-i.T."/>
            <person name="Hayashi T."/>
            <person name="Toyoda A."/>
            <person name="Oliveira C."/>
            <person name="Osipova E."/>
            <person name="Leigh N.D."/>
            <person name="Simon A."/>
            <person name="Yun M.H."/>
        </authorList>
    </citation>
    <scope>NUCLEOTIDE SEQUENCE</scope>
    <source>
        <strain evidence="2">20211129_DDA</strain>
        <tissue evidence="2">Liver</tissue>
    </source>
</reference>
<dbReference type="EMBL" id="JANPWB010000011">
    <property type="protein sequence ID" value="KAJ1124397.1"/>
    <property type="molecule type" value="Genomic_DNA"/>
</dbReference>
<organism evidence="2 3">
    <name type="scientific">Pleurodeles waltl</name>
    <name type="common">Iberian ribbed newt</name>
    <dbReference type="NCBI Taxonomy" id="8319"/>
    <lineage>
        <taxon>Eukaryota</taxon>
        <taxon>Metazoa</taxon>
        <taxon>Chordata</taxon>
        <taxon>Craniata</taxon>
        <taxon>Vertebrata</taxon>
        <taxon>Euteleostomi</taxon>
        <taxon>Amphibia</taxon>
        <taxon>Batrachia</taxon>
        <taxon>Caudata</taxon>
        <taxon>Salamandroidea</taxon>
        <taxon>Salamandridae</taxon>
        <taxon>Pleurodelinae</taxon>
        <taxon>Pleurodeles</taxon>
    </lineage>
</organism>
<dbReference type="Proteomes" id="UP001066276">
    <property type="component" value="Chromosome 7"/>
</dbReference>
<evidence type="ECO:0000313" key="2">
    <source>
        <dbReference type="EMBL" id="KAJ1124397.1"/>
    </source>
</evidence>
<sequence>MSILMELSVLSCTPGPRSRLLHILCSSGRPTIGGEGRKYQRRAAGSTGPKSVGPPKVQDAMKKGTKEGVEQGNSVAIPNMEPPWTLKWARRKGVIQGACRPMPAIVDLIRRPTCVLEYTASEQEVQSAHFTQLSTMTGTTGDTLPEEKRAVPRREDPLAGAATIFSQGSP</sequence>
<gene>
    <name evidence="2" type="ORF">NDU88_002858</name>
</gene>
<feature type="compositionally biased region" description="Basic and acidic residues" evidence="1">
    <location>
        <begin position="145"/>
        <end position="157"/>
    </location>
</feature>
<evidence type="ECO:0000256" key="1">
    <source>
        <dbReference type="SAM" id="MobiDB-lite"/>
    </source>
</evidence>
<accession>A0AAV7PAX7</accession>
<feature type="region of interest" description="Disordered" evidence="1">
    <location>
        <begin position="136"/>
        <end position="170"/>
    </location>
</feature>
<dbReference type="AlphaFoldDB" id="A0AAV7PAX7"/>
<comment type="caution">
    <text evidence="2">The sequence shown here is derived from an EMBL/GenBank/DDBJ whole genome shotgun (WGS) entry which is preliminary data.</text>
</comment>
<feature type="region of interest" description="Disordered" evidence="1">
    <location>
        <begin position="33"/>
        <end position="63"/>
    </location>
</feature>
<protein>
    <submittedName>
        <fullName evidence="2">Uncharacterized protein</fullName>
    </submittedName>
</protein>
<name>A0AAV7PAX7_PLEWA</name>
<keyword evidence="3" id="KW-1185">Reference proteome</keyword>
<proteinExistence type="predicted"/>